<dbReference type="Gene3D" id="1.10.10.60">
    <property type="entry name" value="Homeodomain-like"/>
    <property type="match status" value="1"/>
</dbReference>
<dbReference type="SMART" id="SM00091">
    <property type="entry name" value="PAS"/>
    <property type="match status" value="1"/>
</dbReference>
<keyword evidence="2" id="KW-0058">Aromatic hydrocarbons catabolism</keyword>
<dbReference type="SUPFAM" id="SSF55785">
    <property type="entry name" value="PYP-like sensor domain (PAS domain)"/>
    <property type="match status" value="1"/>
</dbReference>
<dbReference type="PROSITE" id="PS50112">
    <property type="entry name" value="PAS"/>
    <property type="match status" value="1"/>
</dbReference>
<dbReference type="InterPro" id="IPR058031">
    <property type="entry name" value="AAA_lid_NorR"/>
</dbReference>
<name>A0ABY4EIF6_9BACI</name>
<dbReference type="InterPro" id="IPR030828">
    <property type="entry name" value="HTH_TyrR"/>
</dbReference>
<dbReference type="InterPro" id="IPR002078">
    <property type="entry name" value="Sigma_54_int"/>
</dbReference>
<evidence type="ECO:0000259" key="6">
    <source>
        <dbReference type="PROSITE" id="PS50112"/>
    </source>
</evidence>
<dbReference type="RefSeq" id="WP_244710102.1">
    <property type="nucleotide sequence ID" value="NZ_CP095073.1"/>
</dbReference>
<protein>
    <recommendedName>
        <fullName evidence="4">HTH-type transcriptional regulatory protein TyrR</fullName>
    </recommendedName>
</protein>
<dbReference type="PANTHER" id="PTHR32071">
    <property type="entry name" value="TRANSCRIPTIONAL REGULATORY PROTEIN"/>
    <property type="match status" value="1"/>
</dbReference>
<dbReference type="Pfam" id="PF00158">
    <property type="entry name" value="Sigma54_activat"/>
    <property type="match status" value="1"/>
</dbReference>
<dbReference type="InterPro" id="IPR000014">
    <property type="entry name" value="PAS"/>
</dbReference>
<dbReference type="Pfam" id="PF13426">
    <property type="entry name" value="PAS_9"/>
    <property type="match status" value="1"/>
</dbReference>
<evidence type="ECO:0000259" key="5">
    <source>
        <dbReference type="PROSITE" id="PS50045"/>
    </source>
</evidence>
<evidence type="ECO:0000313" key="8">
    <source>
        <dbReference type="Proteomes" id="UP000831787"/>
    </source>
</evidence>
<dbReference type="Pfam" id="PF18024">
    <property type="entry name" value="HTH_50"/>
    <property type="match status" value="1"/>
</dbReference>
<dbReference type="InterPro" id="IPR025662">
    <property type="entry name" value="Sigma_54_int_dom_ATP-bd_1"/>
</dbReference>
<accession>A0ABY4EIF6</accession>
<dbReference type="PROSITE" id="PS50045">
    <property type="entry name" value="SIGMA54_INTERACT_4"/>
    <property type="match status" value="1"/>
</dbReference>
<dbReference type="InterPro" id="IPR009057">
    <property type="entry name" value="Homeodomain-like_sf"/>
</dbReference>
<dbReference type="Proteomes" id="UP000831787">
    <property type="component" value="Chromosome"/>
</dbReference>
<dbReference type="Gene3D" id="3.40.50.300">
    <property type="entry name" value="P-loop containing nucleotide triphosphate hydrolases"/>
    <property type="match status" value="1"/>
</dbReference>
<keyword evidence="1" id="KW-0547">Nucleotide-binding</keyword>
<dbReference type="SUPFAM" id="SSF52540">
    <property type="entry name" value="P-loop containing nucleoside triphosphate hydrolases"/>
    <property type="match status" value="1"/>
</dbReference>
<dbReference type="InterPro" id="IPR027417">
    <property type="entry name" value="P-loop_NTPase"/>
</dbReference>
<evidence type="ECO:0000313" key="7">
    <source>
        <dbReference type="EMBL" id="UOQ44274.1"/>
    </source>
</evidence>
<dbReference type="Pfam" id="PF25601">
    <property type="entry name" value="AAA_lid_14"/>
    <property type="match status" value="1"/>
</dbReference>
<evidence type="ECO:0000256" key="4">
    <source>
        <dbReference type="ARBA" id="ARBA00029500"/>
    </source>
</evidence>
<dbReference type="PANTHER" id="PTHR32071:SF57">
    <property type="entry name" value="C4-DICARBOXYLATE TRANSPORT TRANSCRIPTIONAL REGULATORY PROTEIN DCTD"/>
    <property type="match status" value="1"/>
</dbReference>
<dbReference type="Gene3D" id="1.10.8.60">
    <property type="match status" value="1"/>
</dbReference>
<keyword evidence="3" id="KW-0067">ATP-binding</keyword>
<organism evidence="7 8">
    <name type="scientific">Halobacillus salinarum</name>
    <dbReference type="NCBI Taxonomy" id="2932257"/>
    <lineage>
        <taxon>Bacteria</taxon>
        <taxon>Bacillati</taxon>
        <taxon>Bacillota</taxon>
        <taxon>Bacilli</taxon>
        <taxon>Bacillales</taxon>
        <taxon>Bacillaceae</taxon>
        <taxon>Halobacillus</taxon>
    </lineage>
</organism>
<dbReference type="Gene3D" id="3.30.450.20">
    <property type="entry name" value="PAS domain"/>
    <property type="match status" value="1"/>
</dbReference>
<gene>
    <name evidence="7" type="ORF">MUN89_20880</name>
</gene>
<dbReference type="InterPro" id="IPR035965">
    <property type="entry name" value="PAS-like_dom_sf"/>
</dbReference>
<dbReference type="PROSITE" id="PS00675">
    <property type="entry name" value="SIGMA54_INTERACT_1"/>
    <property type="match status" value="1"/>
</dbReference>
<dbReference type="CDD" id="cd00130">
    <property type="entry name" value="PAS"/>
    <property type="match status" value="1"/>
</dbReference>
<dbReference type="SMART" id="SM00382">
    <property type="entry name" value="AAA"/>
    <property type="match status" value="1"/>
</dbReference>
<sequence length="449" mass="51569">MHVTELQDNHLFREIVEHSFDEIFVTDHKGIVLYVNEACEKNYGIAAKKLLGRNVEDLADELFTPSATIEVIKRELPVEIMQRTTKGKRLFVKSRPVFDSTTGNLIKVISYARDLSDMTKLKSRIHALEKQLKEHQQNSQESAFTDVIAESKGMQQVIKLMGKAARTEATLLIRGETGVGKTVLAKKVHAVSDRSQSLLHEVNCGELPQQVLETELFGNPEHSLEGLIQLTDGCTLFLDEISEMSLSLQSKLLRVLETKQIFTNNKNVNIDIRFIFTTNQDLEKQVREGQFREDLYYRLNVVPIDVPPLRNRKEDIYPLAHHFLRKFNEKYHQHKKISPIVMNAFYEYEWRGNVREMENLIERLVITSDTNEITIDQLPTIIKAGSISHADTLPEKLEELENYLILEAYDRYGSSYKVAESLGISQSSAIRKIRKYITEKEAAAEHKGR</sequence>
<feature type="domain" description="Sigma-54 factor interaction" evidence="5">
    <location>
        <begin position="147"/>
        <end position="366"/>
    </location>
</feature>
<dbReference type="EMBL" id="CP095073">
    <property type="protein sequence ID" value="UOQ44274.1"/>
    <property type="molecule type" value="Genomic_DNA"/>
</dbReference>
<dbReference type="CDD" id="cd00009">
    <property type="entry name" value="AAA"/>
    <property type="match status" value="1"/>
</dbReference>
<feature type="domain" description="PAS" evidence="6">
    <location>
        <begin position="8"/>
        <end position="88"/>
    </location>
</feature>
<evidence type="ECO:0000256" key="3">
    <source>
        <dbReference type="ARBA" id="ARBA00022840"/>
    </source>
</evidence>
<proteinExistence type="predicted"/>
<dbReference type="SUPFAM" id="SSF46689">
    <property type="entry name" value="Homeodomain-like"/>
    <property type="match status" value="1"/>
</dbReference>
<keyword evidence="8" id="KW-1185">Reference proteome</keyword>
<evidence type="ECO:0000256" key="1">
    <source>
        <dbReference type="ARBA" id="ARBA00022741"/>
    </source>
</evidence>
<evidence type="ECO:0000256" key="2">
    <source>
        <dbReference type="ARBA" id="ARBA00022797"/>
    </source>
</evidence>
<dbReference type="InterPro" id="IPR003593">
    <property type="entry name" value="AAA+_ATPase"/>
</dbReference>
<reference evidence="7 8" key="1">
    <citation type="submission" date="2022-04" db="EMBL/GenBank/DDBJ databases">
        <title>Halobacillus sp. isolated from saltern.</title>
        <authorList>
            <person name="Won M."/>
            <person name="Lee C.-M."/>
            <person name="Woen H.-Y."/>
            <person name="Kwon S.-W."/>
        </authorList>
    </citation>
    <scope>NUCLEOTIDE SEQUENCE [LARGE SCALE GENOMIC DNA]</scope>
    <source>
        <strain evidence="7 8">SSBR10-3</strain>
    </source>
</reference>
<dbReference type="NCBIfam" id="TIGR00229">
    <property type="entry name" value="sensory_box"/>
    <property type="match status" value="1"/>
</dbReference>